<dbReference type="Proteomes" id="UP000824160">
    <property type="component" value="Unassembled WGS sequence"/>
</dbReference>
<proteinExistence type="inferred from homology"/>
<protein>
    <submittedName>
        <fullName evidence="2">Gfo/Idh/MocA family oxidoreductase</fullName>
    </submittedName>
</protein>
<dbReference type="Gene3D" id="3.40.50.720">
    <property type="entry name" value="NAD(P)-binding Rossmann-like Domain"/>
    <property type="match status" value="1"/>
</dbReference>
<evidence type="ECO:0000313" key="2">
    <source>
        <dbReference type="EMBL" id="HIT94785.1"/>
    </source>
</evidence>
<gene>
    <name evidence="2" type="ORF">IAC43_06335</name>
</gene>
<sequence length="314" mass="33877">MIVVEAKEARERLDMATCIRLMREGLSALENGSAMQPLRSVNKLPHGNLFGFMPAYLGDGDYFGAKVITAFHDNIGTEYPSHMGYVMIFEAVHGSFVGMADCGVITEIRTGAVSGVATDLLAVKDAKKLALIGAGAQARSHLAAMLEVRPGLSEVSVYDIRTEAAEKFAAESEEKYHIPVHVCADVQTAVQDADIICTLTPSKDPYLKREWIKKGAHINAVGTFTPVTREVTSELVAASKLYADQIEAMEKEAGEYLIPLSEGLITREHIRGSIGGLLTGKAEGRTSDEDITLFDALGLAVEDVICGRFLVCGR</sequence>
<evidence type="ECO:0000256" key="1">
    <source>
        <dbReference type="ARBA" id="ARBA00008903"/>
    </source>
</evidence>
<comment type="caution">
    <text evidence="2">The sequence shown here is derived from an EMBL/GenBank/DDBJ whole genome shotgun (WGS) entry which is preliminary data.</text>
</comment>
<dbReference type="PIRSF" id="PIRSF001439">
    <property type="entry name" value="CryM"/>
    <property type="match status" value="1"/>
</dbReference>
<name>A0A9D1H6V6_9FIRM</name>
<dbReference type="Pfam" id="PF02423">
    <property type="entry name" value="OCD_Mu_crystall"/>
    <property type="match status" value="1"/>
</dbReference>
<dbReference type="EMBL" id="DVLW01000174">
    <property type="protein sequence ID" value="HIT94785.1"/>
    <property type="molecule type" value="Genomic_DNA"/>
</dbReference>
<comment type="similarity">
    <text evidence="1">Belongs to the ornithine cyclodeaminase/mu-crystallin family.</text>
</comment>
<dbReference type="GO" id="GO:0005737">
    <property type="term" value="C:cytoplasm"/>
    <property type="evidence" value="ECO:0007669"/>
    <property type="project" value="TreeGrafter"/>
</dbReference>
<dbReference type="PANTHER" id="PTHR13812:SF19">
    <property type="entry name" value="KETIMINE REDUCTASE MU-CRYSTALLIN"/>
    <property type="match status" value="1"/>
</dbReference>
<dbReference type="SUPFAM" id="SSF51735">
    <property type="entry name" value="NAD(P)-binding Rossmann-fold domains"/>
    <property type="match status" value="1"/>
</dbReference>
<dbReference type="GO" id="GO:0019752">
    <property type="term" value="P:carboxylic acid metabolic process"/>
    <property type="evidence" value="ECO:0007669"/>
    <property type="project" value="UniProtKB-ARBA"/>
</dbReference>
<dbReference type="Gene3D" id="3.30.1780.10">
    <property type="entry name" value="ornithine cyclodeaminase, domain 1"/>
    <property type="match status" value="1"/>
</dbReference>
<organism evidence="2 3">
    <name type="scientific">Candidatus Faecivivens stercoripullorum</name>
    <dbReference type="NCBI Taxonomy" id="2840805"/>
    <lineage>
        <taxon>Bacteria</taxon>
        <taxon>Bacillati</taxon>
        <taxon>Bacillota</taxon>
        <taxon>Clostridia</taxon>
        <taxon>Eubacteriales</taxon>
        <taxon>Oscillospiraceae</taxon>
        <taxon>Oscillospiraceae incertae sedis</taxon>
        <taxon>Candidatus Faecivivens</taxon>
    </lineage>
</organism>
<dbReference type="InterPro" id="IPR036291">
    <property type="entry name" value="NAD(P)-bd_dom_sf"/>
</dbReference>
<evidence type="ECO:0000313" key="3">
    <source>
        <dbReference type="Proteomes" id="UP000824160"/>
    </source>
</evidence>
<dbReference type="FunFam" id="3.40.50.720:FF:000311">
    <property type="entry name" value="Ornithine cyclodeaminase"/>
    <property type="match status" value="1"/>
</dbReference>
<reference evidence="2" key="2">
    <citation type="journal article" date="2021" name="PeerJ">
        <title>Extensive microbial diversity within the chicken gut microbiome revealed by metagenomics and culture.</title>
        <authorList>
            <person name="Gilroy R."/>
            <person name="Ravi A."/>
            <person name="Getino M."/>
            <person name="Pursley I."/>
            <person name="Horton D.L."/>
            <person name="Alikhan N.F."/>
            <person name="Baker D."/>
            <person name="Gharbi K."/>
            <person name="Hall N."/>
            <person name="Watson M."/>
            <person name="Adriaenssens E.M."/>
            <person name="Foster-Nyarko E."/>
            <person name="Jarju S."/>
            <person name="Secka A."/>
            <person name="Antonio M."/>
            <person name="Oren A."/>
            <person name="Chaudhuri R.R."/>
            <person name="La Ragione R."/>
            <person name="Hildebrand F."/>
            <person name="Pallen M.J."/>
        </authorList>
    </citation>
    <scope>NUCLEOTIDE SEQUENCE</scope>
    <source>
        <strain evidence="2">ChiBcec7-5410</strain>
    </source>
</reference>
<dbReference type="AlphaFoldDB" id="A0A9D1H6V6"/>
<dbReference type="InterPro" id="IPR003462">
    <property type="entry name" value="ODC_Mu_crystall"/>
</dbReference>
<reference evidence="2" key="1">
    <citation type="submission" date="2020-10" db="EMBL/GenBank/DDBJ databases">
        <authorList>
            <person name="Gilroy R."/>
        </authorList>
    </citation>
    <scope>NUCLEOTIDE SEQUENCE</scope>
    <source>
        <strain evidence="2">ChiBcec7-5410</strain>
    </source>
</reference>
<dbReference type="GO" id="GO:0016491">
    <property type="term" value="F:oxidoreductase activity"/>
    <property type="evidence" value="ECO:0007669"/>
    <property type="project" value="UniProtKB-ARBA"/>
</dbReference>
<accession>A0A9D1H6V6</accession>
<dbReference type="InterPro" id="IPR023401">
    <property type="entry name" value="ODC_N"/>
</dbReference>
<dbReference type="PANTHER" id="PTHR13812">
    <property type="entry name" value="KETIMINE REDUCTASE MU-CRYSTALLIN"/>
    <property type="match status" value="1"/>
</dbReference>